<accession>A0A0F9W991</accession>
<proteinExistence type="predicted"/>
<dbReference type="EMBL" id="LAZR01000203">
    <property type="protein sequence ID" value="KKN82251.1"/>
    <property type="molecule type" value="Genomic_DNA"/>
</dbReference>
<gene>
    <name evidence="1" type="ORF">LCGC14_0310640</name>
</gene>
<name>A0A0F9W991_9ZZZZ</name>
<evidence type="ECO:0000313" key="1">
    <source>
        <dbReference type="EMBL" id="KKN82251.1"/>
    </source>
</evidence>
<sequence>MERSSVMPIVPSANRQTDKVVSALLVSGIVTKPGQSSSAKGSTSLYHKILQLIRSN</sequence>
<protein>
    <submittedName>
        <fullName evidence="1">Uncharacterized protein</fullName>
    </submittedName>
</protein>
<reference evidence="1" key="1">
    <citation type="journal article" date="2015" name="Nature">
        <title>Complex archaea that bridge the gap between prokaryotes and eukaryotes.</title>
        <authorList>
            <person name="Spang A."/>
            <person name="Saw J.H."/>
            <person name="Jorgensen S.L."/>
            <person name="Zaremba-Niedzwiedzka K."/>
            <person name="Martijn J."/>
            <person name="Lind A.E."/>
            <person name="van Eijk R."/>
            <person name="Schleper C."/>
            <person name="Guy L."/>
            <person name="Ettema T.J."/>
        </authorList>
    </citation>
    <scope>NUCLEOTIDE SEQUENCE</scope>
</reference>
<comment type="caution">
    <text evidence="1">The sequence shown here is derived from an EMBL/GenBank/DDBJ whole genome shotgun (WGS) entry which is preliminary data.</text>
</comment>
<organism evidence="1">
    <name type="scientific">marine sediment metagenome</name>
    <dbReference type="NCBI Taxonomy" id="412755"/>
    <lineage>
        <taxon>unclassified sequences</taxon>
        <taxon>metagenomes</taxon>
        <taxon>ecological metagenomes</taxon>
    </lineage>
</organism>
<dbReference type="AlphaFoldDB" id="A0A0F9W991"/>